<evidence type="ECO:0000313" key="2">
    <source>
        <dbReference type="EMBL" id="CAF4513982.1"/>
    </source>
</evidence>
<dbReference type="AlphaFoldDB" id="A0A820WAN6"/>
<comment type="caution">
    <text evidence="2">The sequence shown here is derived from an EMBL/GenBank/DDBJ whole genome shotgun (WGS) entry which is preliminary data.</text>
</comment>
<evidence type="ECO:0000313" key="3">
    <source>
        <dbReference type="Proteomes" id="UP000663866"/>
    </source>
</evidence>
<feature type="compositionally biased region" description="Basic and acidic residues" evidence="1">
    <location>
        <begin position="92"/>
        <end position="114"/>
    </location>
</feature>
<proteinExistence type="predicted"/>
<evidence type="ECO:0000256" key="1">
    <source>
        <dbReference type="SAM" id="MobiDB-lite"/>
    </source>
</evidence>
<organism evidence="2 3">
    <name type="scientific">Rotaria magnacalcarata</name>
    <dbReference type="NCBI Taxonomy" id="392030"/>
    <lineage>
        <taxon>Eukaryota</taxon>
        <taxon>Metazoa</taxon>
        <taxon>Spiralia</taxon>
        <taxon>Gnathifera</taxon>
        <taxon>Rotifera</taxon>
        <taxon>Eurotatoria</taxon>
        <taxon>Bdelloidea</taxon>
        <taxon>Philodinida</taxon>
        <taxon>Philodinidae</taxon>
        <taxon>Rotaria</taxon>
    </lineage>
</organism>
<feature type="region of interest" description="Disordered" evidence="1">
    <location>
        <begin position="41"/>
        <end position="114"/>
    </location>
</feature>
<name>A0A820WAN6_9BILA</name>
<dbReference type="EMBL" id="CAJOBG010055235">
    <property type="protein sequence ID" value="CAF4513982.1"/>
    <property type="molecule type" value="Genomic_DNA"/>
</dbReference>
<gene>
    <name evidence="2" type="ORF">OVN521_LOCUS41478</name>
</gene>
<protein>
    <submittedName>
        <fullName evidence="2">Uncharacterized protein</fullName>
    </submittedName>
</protein>
<reference evidence="2" key="1">
    <citation type="submission" date="2021-02" db="EMBL/GenBank/DDBJ databases">
        <authorList>
            <person name="Nowell W R."/>
        </authorList>
    </citation>
    <scope>NUCLEOTIDE SEQUENCE</scope>
</reference>
<keyword evidence="3" id="KW-1185">Reference proteome</keyword>
<accession>A0A820WAN6</accession>
<feature type="compositionally biased region" description="Polar residues" evidence="1">
    <location>
        <begin position="56"/>
        <end position="90"/>
    </location>
</feature>
<feature type="non-terminal residue" evidence="2">
    <location>
        <position position="1"/>
    </location>
</feature>
<dbReference type="Proteomes" id="UP000663866">
    <property type="component" value="Unassembled WGS sequence"/>
</dbReference>
<sequence>NEKLANKSLKLKRTNIIHSDSDTEKRSITTDVQQTKKSLLNNDITKRQRQQQHQQKPVTTKKNQLVKTKPKTLTNTVKRSTTSETHSSASDIDEKKVEQAVMNSDHEQTSTDNDEKLRKELFNKRTKTTSRNKKSMQNLSNWRDLRQDTSMYDRIKKRARSEQTRNRYEYVLINF</sequence>